<feature type="domain" description="PAS" evidence="1">
    <location>
        <begin position="299"/>
        <end position="359"/>
    </location>
</feature>
<dbReference type="SUPFAM" id="SSF55785">
    <property type="entry name" value="PYP-like sensor domain (PAS domain)"/>
    <property type="match status" value="1"/>
</dbReference>
<reference evidence="2 4" key="1">
    <citation type="submission" date="2021-11" db="EMBL/GenBank/DDBJ databases">
        <authorList>
            <person name="Islam A."/>
            <person name="Islam S."/>
            <person name="Flora M.S."/>
            <person name="Rahman M."/>
            <person name="Ziaur R.M."/>
            <person name="Epstein J.H."/>
            <person name="Hassan M."/>
            <person name="Klassen M."/>
            <person name="Woodard K."/>
            <person name="Webb A."/>
            <person name="Webby R.J."/>
            <person name="El Zowalaty M.E."/>
        </authorList>
    </citation>
    <scope>NUCLEOTIDE SEQUENCE</scope>
    <source>
        <strain evidence="3">Pbs1</strain>
        <strain evidence="2">Pbs3</strain>
    </source>
</reference>
<evidence type="ECO:0000313" key="5">
    <source>
        <dbReference type="Proteomes" id="UP001160483"/>
    </source>
</evidence>
<dbReference type="Gene3D" id="1.20.5.170">
    <property type="match status" value="1"/>
</dbReference>
<dbReference type="CDD" id="cd14809">
    <property type="entry name" value="bZIP_AUREO-like"/>
    <property type="match status" value="1"/>
</dbReference>
<dbReference type="InterPro" id="IPR000014">
    <property type="entry name" value="PAS"/>
</dbReference>
<dbReference type="InterPro" id="IPR046347">
    <property type="entry name" value="bZIP_sf"/>
</dbReference>
<evidence type="ECO:0000259" key="1">
    <source>
        <dbReference type="PROSITE" id="PS50112"/>
    </source>
</evidence>
<dbReference type="InterPro" id="IPR035965">
    <property type="entry name" value="PAS-like_dom_sf"/>
</dbReference>
<protein>
    <recommendedName>
        <fullName evidence="1">PAS domain-containing protein</fullName>
    </recommendedName>
</protein>
<dbReference type="Proteomes" id="UP001158986">
    <property type="component" value="Unassembled WGS sequence"/>
</dbReference>
<dbReference type="PROSITE" id="PS50112">
    <property type="entry name" value="PAS"/>
    <property type="match status" value="1"/>
</dbReference>
<accession>A0AAU9KXH4</accession>
<gene>
    <name evidence="3" type="ORF">PBS001_LOCUS1405</name>
    <name evidence="2" type="ORF">PBS003_LOCUS4758</name>
</gene>
<proteinExistence type="predicted"/>
<dbReference type="Proteomes" id="UP001160483">
    <property type="component" value="Unassembled WGS sequence"/>
</dbReference>
<evidence type="ECO:0000313" key="2">
    <source>
        <dbReference type="EMBL" id="CAH0478040.1"/>
    </source>
</evidence>
<dbReference type="GO" id="GO:0003700">
    <property type="term" value="F:DNA-binding transcription factor activity"/>
    <property type="evidence" value="ECO:0007669"/>
    <property type="project" value="InterPro"/>
</dbReference>
<comment type="caution">
    <text evidence="2">The sequence shown here is derived from an EMBL/GenBank/DDBJ whole genome shotgun (WGS) entry which is preliminary data.</text>
</comment>
<dbReference type="CDD" id="cd00130">
    <property type="entry name" value="PAS"/>
    <property type="match status" value="1"/>
</dbReference>
<dbReference type="EMBL" id="CAKKTJ010000212">
    <property type="protein sequence ID" value="CAH0478040.1"/>
    <property type="molecule type" value="Genomic_DNA"/>
</dbReference>
<organism evidence="2 5">
    <name type="scientific">Peronospora belbahrii</name>
    <dbReference type="NCBI Taxonomy" id="622444"/>
    <lineage>
        <taxon>Eukaryota</taxon>
        <taxon>Sar</taxon>
        <taxon>Stramenopiles</taxon>
        <taxon>Oomycota</taxon>
        <taxon>Peronosporomycetes</taxon>
        <taxon>Peronosporales</taxon>
        <taxon>Peronosporaceae</taxon>
        <taxon>Peronospora</taxon>
    </lineage>
</organism>
<evidence type="ECO:0000313" key="4">
    <source>
        <dbReference type="Proteomes" id="UP001158986"/>
    </source>
</evidence>
<dbReference type="Pfam" id="PF08447">
    <property type="entry name" value="PAS_3"/>
    <property type="match status" value="1"/>
</dbReference>
<dbReference type="EMBL" id="CAKLCB010000080">
    <property type="protein sequence ID" value="CAH0514664.1"/>
    <property type="molecule type" value="Genomic_DNA"/>
</dbReference>
<evidence type="ECO:0000313" key="3">
    <source>
        <dbReference type="EMBL" id="CAH0514664.1"/>
    </source>
</evidence>
<dbReference type="SUPFAM" id="SSF57959">
    <property type="entry name" value="Leucine zipper domain"/>
    <property type="match status" value="1"/>
</dbReference>
<name>A0AAU9KXH4_9STRA</name>
<keyword evidence="4" id="KW-1185">Reference proteome</keyword>
<sequence length="396" mass="44138">MDFTSPNESDVDMMHDDSMLNANLSAQYVHHQQQHQVQRSLPPHPGIPGMNTDPQAVFPGVYVPGLNPMEQPQQGDAMEEYARLMGIKVENDDPNVNTNAFGVPNGPNSDMAKIQANAAYFENLINRERNDTMDDGNNITSMTLPAGIGGGMNGQFMAAPMAPTPPMYNPNSELAFQDGGSRLYDPSSGFPRQSPPMPFHKGPQVRPGMLPPDMVGSQTLPPEIISAMIKNNPSHNFDNLSEDEKQALIKEEKSRERNRDHSRKSRLRKKEFVESLKHEVVQLQVYQQICEQCMDCIALVVAEASAVILFSSAAYTRVLGYQNHQIVPGQTSFLDMVHPDNVQEVRAVFTKLNTLGETHRFKFRIKSMDGEYFNAETTARMAEKGVVCSTRVDRDV</sequence>
<dbReference type="NCBIfam" id="TIGR00229">
    <property type="entry name" value="sensory_box"/>
    <property type="match status" value="1"/>
</dbReference>
<dbReference type="AlphaFoldDB" id="A0AAU9KXH4"/>
<dbReference type="Gene3D" id="3.30.450.20">
    <property type="entry name" value="PAS domain"/>
    <property type="match status" value="1"/>
</dbReference>
<dbReference type="InterPro" id="IPR013655">
    <property type="entry name" value="PAS_fold_3"/>
</dbReference>